<sequence>MQKTELKPSYYDQFACIGGACEDTCCAGWRIDIDKKSYQKYKNEKNLAIKDVLKKNIQRNRQGQTDLQYGKFKLDTDEKCTMLDEENLCTIQKTLGEKALCHTCTVYPRQNIQINQTFEKSLDTSCPEAARLILLNKEGIDFIEDEAIQHTSYIEHVEKTEIEYQYFWDNRIFFISALQHRKHSIETRLLVIGLYIKKIENLSIKERMKQSSYLSTHYLDLLNQLEEDELLATFQTYPLIQTKLAHYFLKEFNTDSAYFKEIATSAFNSIDLLEDIIAFSEFINTYKKDYQNNSDIQIILENYLVNLVFTKYFESEAKTNIHFFSYLVIHFSLLRLLIIGNINHIDMNSQSLVKIVQKFTKACSHSSIYFDEAVNILSEKEFSIASQAIHLLKI</sequence>
<gene>
    <name evidence="1" type="primary">fliB</name>
    <name evidence="1" type="ORF">AAF454_13630</name>
</gene>
<comment type="caution">
    <text evidence="1">The sequence shown here is derived from an EMBL/GenBank/DDBJ whole genome shotgun (WGS) entry which is preliminary data.</text>
</comment>
<dbReference type="GO" id="GO:0008168">
    <property type="term" value="F:methyltransferase activity"/>
    <property type="evidence" value="ECO:0007669"/>
    <property type="project" value="UniProtKB-KW"/>
</dbReference>
<evidence type="ECO:0000313" key="2">
    <source>
        <dbReference type="Proteomes" id="UP001398420"/>
    </source>
</evidence>
<keyword evidence="1" id="KW-0489">Methyltransferase</keyword>
<dbReference type="GO" id="GO:0032259">
    <property type="term" value="P:methylation"/>
    <property type="evidence" value="ECO:0007669"/>
    <property type="project" value="UniProtKB-KW"/>
</dbReference>
<reference evidence="1 2" key="1">
    <citation type="submission" date="2024-04" db="EMBL/GenBank/DDBJ databases">
        <authorList>
            <person name="Wu Y.S."/>
            <person name="Zhang L."/>
        </authorList>
    </citation>
    <scope>NUCLEOTIDE SEQUENCE [LARGE SCALE GENOMIC DNA]</scope>
    <source>
        <strain evidence="1 2">KG-01</strain>
    </source>
</reference>
<dbReference type="EMBL" id="JBCEWA010000012">
    <property type="protein sequence ID" value="MEL5989449.1"/>
    <property type="molecule type" value="Genomic_DNA"/>
</dbReference>
<keyword evidence="1" id="KW-0808">Transferase</keyword>
<dbReference type="NCBIfam" id="NF038110">
    <property type="entry name" value="Lys_methyl_FliB"/>
    <property type="match status" value="1"/>
</dbReference>
<dbReference type="RefSeq" id="WP_336663055.1">
    <property type="nucleotide sequence ID" value="NZ_JBBCRB010000001.1"/>
</dbReference>
<protein>
    <submittedName>
        <fullName evidence="1">Flagellin lysine-N-methylase</fullName>
        <ecNumber evidence="1">2.1.1.-</ecNumber>
    </submittedName>
</protein>
<dbReference type="EC" id="2.1.1.-" evidence="1"/>
<organism evidence="1 2">
    <name type="scientific">Kurthia gibsonii</name>
    <dbReference type="NCBI Taxonomy" id="33946"/>
    <lineage>
        <taxon>Bacteria</taxon>
        <taxon>Bacillati</taxon>
        <taxon>Bacillota</taxon>
        <taxon>Bacilli</taxon>
        <taxon>Bacillales</taxon>
        <taxon>Caryophanaceae</taxon>
        <taxon>Kurthia</taxon>
    </lineage>
</organism>
<keyword evidence="1" id="KW-0966">Cell projection</keyword>
<dbReference type="Proteomes" id="UP001398420">
    <property type="component" value="Unassembled WGS sequence"/>
</dbReference>
<keyword evidence="1" id="KW-0282">Flagellum</keyword>
<proteinExistence type="predicted"/>
<keyword evidence="1" id="KW-0969">Cilium</keyword>
<name>A0ABU9LNQ7_9BACL</name>
<keyword evidence="2" id="KW-1185">Reference proteome</keyword>
<evidence type="ECO:0000313" key="1">
    <source>
        <dbReference type="EMBL" id="MEL5989449.1"/>
    </source>
</evidence>
<accession>A0ABU9LNQ7</accession>